<name>A0ABT2KD66_9RHOB</name>
<feature type="domain" description="Multidrug resistance protein MdtA-like barrel-sandwich hybrid" evidence="3">
    <location>
        <begin position="53"/>
        <end position="246"/>
    </location>
</feature>
<evidence type="ECO:0000313" key="5">
    <source>
        <dbReference type="EMBL" id="MCT4334495.1"/>
    </source>
</evidence>
<dbReference type="PANTHER" id="PTHR30386">
    <property type="entry name" value="MEMBRANE FUSION SUBUNIT OF EMRAB-TOLC MULTIDRUG EFFLUX PUMP"/>
    <property type="match status" value="1"/>
</dbReference>
<comment type="caution">
    <text evidence="5">The sequence shown here is derived from an EMBL/GenBank/DDBJ whole genome shotgun (WGS) entry which is preliminary data.</text>
</comment>
<dbReference type="InterPro" id="IPR058634">
    <property type="entry name" value="AaeA-lik-b-barrel"/>
</dbReference>
<keyword evidence="1" id="KW-0175">Coiled coil</keyword>
<keyword evidence="2" id="KW-0472">Membrane</keyword>
<dbReference type="Gene3D" id="2.40.30.170">
    <property type="match status" value="1"/>
</dbReference>
<keyword evidence="6" id="KW-1185">Reference proteome</keyword>
<proteinExistence type="predicted"/>
<sequence length="346" mass="36844">MLSKFSRHVATLLAEAIGILGTVGVLYAWGLPPFQPTAQITEDAYVRGKVTFLAPQVAGEVAEVVVGDFDRVDKGDLLIRLDDSTYNQQLAQANAHLEAARAQLASARQKRLSAAADVESADAGVESAEAALKVARAELDRATELRSSGAITERDIQNRQLQFDQAQATLRQARAQSETARQSVDSVATERQSRVAEVAEAQAAVNLARINLDHTRITAPAGGKLGEISARAGQYVTPGTRLAALVPDRKWIIANFKETQIAGMYVGQPVSVEVDALGGAQMSGHVEGFSPATGSEFSVLGSSNATGNFIKIAQRLPVRIAIDPDQKLTDRLVPGMSVVARVTMHP</sequence>
<dbReference type="Pfam" id="PF25963">
    <property type="entry name" value="Beta-barrel_AAEA"/>
    <property type="match status" value="1"/>
</dbReference>
<reference evidence="5 6" key="1">
    <citation type="submission" date="2022-04" db="EMBL/GenBank/DDBJ databases">
        <title>Paracoccus sp. YLB-12 draft genome sequence.</title>
        <authorList>
            <person name="Yu L."/>
        </authorList>
    </citation>
    <scope>NUCLEOTIDE SEQUENCE [LARGE SCALE GENOMIC DNA]</scope>
    <source>
        <strain evidence="5 6">YLB-12</strain>
    </source>
</reference>
<dbReference type="RefSeq" id="WP_260278407.1">
    <property type="nucleotide sequence ID" value="NZ_JANAVZ010000012.1"/>
</dbReference>
<dbReference type="InterPro" id="IPR050739">
    <property type="entry name" value="MFP"/>
</dbReference>
<keyword evidence="2" id="KW-1133">Transmembrane helix</keyword>
<feature type="domain" description="p-hydroxybenzoic acid efflux pump subunit AaeA-like beta-barrel" evidence="4">
    <location>
        <begin position="252"/>
        <end position="340"/>
    </location>
</feature>
<keyword evidence="2" id="KW-0812">Transmembrane</keyword>
<accession>A0ABT2KD66</accession>
<dbReference type="EMBL" id="JANAVZ010000012">
    <property type="protein sequence ID" value="MCT4334495.1"/>
    <property type="molecule type" value="Genomic_DNA"/>
</dbReference>
<evidence type="ECO:0000259" key="3">
    <source>
        <dbReference type="Pfam" id="PF25917"/>
    </source>
</evidence>
<dbReference type="InterPro" id="IPR058625">
    <property type="entry name" value="MdtA-like_BSH"/>
</dbReference>
<evidence type="ECO:0000256" key="2">
    <source>
        <dbReference type="SAM" id="Phobius"/>
    </source>
</evidence>
<dbReference type="SUPFAM" id="SSF111369">
    <property type="entry name" value="HlyD-like secretion proteins"/>
    <property type="match status" value="2"/>
</dbReference>
<feature type="coiled-coil region" evidence="1">
    <location>
        <begin position="90"/>
        <end position="183"/>
    </location>
</feature>
<dbReference type="Pfam" id="PF25917">
    <property type="entry name" value="BSH_RND"/>
    <property type="match status" value="1"/>
</dbReference>
<dbReference type="PANTHER" id="PTHR30386:SF24">
    <property type="entry name" value="MULTIDRUG RESISTANCE EFFLUX PUMP"/>
    <property type="match status" value="1"/>
</dbReference>
<feature type="transmembrane region" description="Helical" evidence="2">
    <location>
        <begin position="12"/>
        <end position="30"/>
    </location>
</feature>
<evidence type="ECO:0000259" key="4">
    <source>
        <dbReference type="Pfam" id="PF25963"/>
    </source>
</evidence>
<dbReference type="Gene3D" id="2.40.50.100">
    <property type="match status" value="1"/>
</dbReference>
<dbReference type="Proteomes" id="UP001320702">
    <property type="component" value="Unassembled WGS sequence"/>
</dbReference>
<dbReference type="Gene3D" id="1.10.287.470">
    <property type="entry name" value="Helix hairpin bin"/>
    <property type="match status" value="2"/>
</dbReference>
<evidence type="ECO:0000313" key="6">
    <source>
        <dbReference type="Proteomes" id="UP001320702"/>
    </source>
</evidence>
<gene>
    <name evidence="5" type="ORF">MU516_16690</name>
</gene>
<protein>
    <submittedName>
        <fullName evidence="5">HlyD family secretion protein</fullName>
    </submittedName>
</protein>
<organism evidence="5 6">
    <name type="scientific">Paracoccus maritimus</name>
    <dbReference type="NCBI Taxonomy" id="2933292"/>
    <lineage>
        <taxon>Bacteria</taxon>
        <taxon>Pseudomonadati</taxon>
        <taxon>Pseudomonadota</taxon>
        <taxon>Alphaproteobacteria</taxon>
        <taxon>Rhodobacterales</taxon>
        <taxon>Paracoccaceae</taxon>
        <taxon>Paracoccus</taxon>
    </lineage>
</organism>
<evidence type="ECO:0000256" key="1">
    <source>
        <dbReference type="SAM" id="Coils"/>
    </source>
</evidence>